<keyword evidence="2" id="KW-0732">Signal</keyword>
<gene>
    <name evidence="3" type="ORF">PSALAMII_LOCUS5024</name>
</gene>
<evidence type="ECO:0000256" key="1">
    <source>
        <dbReference type="SAM" id="MobiDB-lite"/>
    </source>
</evidence>
<accession>A0A9W4J624</accession>
<dbReference type="AlphaFoldDB" id="A0A9W4J624"/>
<name>A0A9W4J624_9EURO</name>
<organism evidence="3 4">
    <name type="scientific">Penicillium salamii</name>
    <dbReference type="NCBI Taxonomy" id="1612424"/>
    <lineage>
        <taxon>Eukaryota</taxon>
        <taxon>Fungi</taxon>
        <taxon>Dikarya</taxon>
        <taxon>Ascomycota</taxon>
        <taxon>Pezizomycotina</taxon>
        <taxon>Eurotiomycetes</taxon>
        <taxon>Eurotiomycetidae</taxon>
        <taxon>Eurotiales</taxon>
        <taxon>Aspergillaceae</taxon>
        <taxon>Penicillium</taxon>
    </lineage>
</organism>
<feature type="compositionally biased region" description="Low complexity" evidence="1">
    <location>
        <begin position="92"/>
        <end position="113"/>
    </location>
</feature>
<sequence length="113" mass="11849">MLTTTLTSGLAAILACAHSVNAAPQAMRRATPELSLTAQLQLADTAVDRYKLLPRDEDFIFDFTKSESPFANRKNFPALVGTGTSFSVSQLPAYPTSTSTPAPASSSSLTPGA</sequence>
<dbReference type="Proteomes" id="UP001152646">
    <property type="component" value="Unassembled WGS sequence"/>
</dbReference>
<reference evidence="3" key="1">
    <citation type="submission" date="2021-07" db="EMBL/GenBank/DDBJ databases">
        <authorList>
            <person name="Branca A.L. A."/>
        </authorList>
    </citation>
    <scope>NUCLEOTIDE SEQUENCE</scope>
</reference>
<comment type="caution">
    <text evidence="3">The sequence shown here is derived from an EMBL/GenBank/DDBJ whole genome shotgun (WGS) entry which is preliminary data.</text>
</comment>
<feature type="region of interest" description="Disordered" evidence="1">
    <location>
        <begin position="91"/>
        <end position="113"/>
    </location>
</feature>
<dbReference type="OrthoDB" id="1921208at2759"/>
<proteinExistence type="predicted"/>
<protein>
    <submittedName>
        <fullName evidence="3">Uncharacterized protein</fullName>
    </submittedName>
</protein>
<feature type="chain" id="PRO_5040855711" evidence="2">
    <location>
        <begin position="23"/>
        <end position="113"/>
    </location>
</feature>
<evidence type="ECO:0000256" key="2">
    <source>
        <dbReference type="SAM" id="SignalP"/>
    </source>
</evidence>
<dbReference type="EMBL" id="CAJVPA010000182">
    <property type="protein sequence ID" value="CAG8371972.1"/>
    <property type="molecule type" value="Genomic_DNA"/>
</dbReference>
<feature type="signal peptide" evidence="2">
    <location>
        <begin position="1"/>
        <end position="22"/>
    </location>
</feature>
<evidence type="ECO:0000313" key="4">
    <source>
        <dbReference type="Proteomes" id="UP001152646"/>
    </source>
</evidence>
<evidence type="ECO:0000313" key="3">
    <source>
        <dbReference type="EMBL" id="CAG8371972.1"/>
    </source>
</evidence>